<sequence length="248" mass="27876">MEDLVRTIGIISRNNNALASLLAQMSADSSSEVEPRELRVLLQDTSQLARETGERLMQLQKAEGQPARQRTMLSKLNKDFQFVLRRFQQLTQQVSQHARRRPAERCHSSGSFGEPGGDPEYDEQHGLLEAERVQHEAQLKMQREAAAHATLHTVEERERMIKQVETTVGEVNEIFVDLAGLVSEQSSSIDHISTAIERTAAQTSFAADELRSAHRSKQRSRSRTCCLYLSVVLAGALLLLIFNAQLRT</sequence>
<evidence type="ECO:0000256" key="2">
    <source>
        <dbReference type="SAM" id="MobiDB-lite"/>
    </source>
</evidence>
<protein>
    <recommendedName>
        <fullName evidence="4">t-SNARE coiled-coil homology domain-containing protein</fullName>
    </recommendedName>
</protein>
<dbReference type="Gene3D" id="1.20.58.70">
    <property type="match status" value="1"/>
</dbReference>
<dbReference type="InterPro" id="IPR000727">
    <property type="entry name" value="T_SNARE_dom"/>
</dbReference>
<organism evidence="5 6">
    <name type="scientific">Prymnesium parvum</name>
    <name type="common">Toxic golden alga</name>
    <dbReference type="NCBI Taxonomy" id="97485"/>
    <lineage>
        <taxon>Eukaryota</taxon>
        <taxon>Haptista</taxon>
        <taxon>Haptophyta</taxon>
        <taxon>Prymnesiophyceae</taxon>
        <taxon>Prymnesiales</taxon>
        <taxon>Prymnesiaceae</taxon>
        <taxon>Prymnesium</taxon>
    </lineage>
</organism>
<dbReference type="GO" id="GO:0012505">
    <property type="term" value="C:endomembrane system"/>
    <property type="evidence" value="ECO:0007669"/>
    <property type="project" value="TreeGrafter"/>
</dbReference>
<keyword evidence="6" id="KW-1185">Reference proteome</keyword>
<dbReference type="InterPro" id="IPR045242">
    <property type="entry name" value="Syntaxin"/>
</dbReference>
<gene>
    <name evidence="5" type="ORF">AB1Y20_010432</name>
</gene>
<dbReference type="GO" id="GO:0031201">
    <property type="term" value="C:SNARE complex"/>
    <property type="evidence" value="ECO:0007669"/>
    <property type="project" value="TreeGrafter"/>
</dbReference>
<evidence type="ECO:0000259" key="4">
    <source>
        <dbReference type="PROSITE" id="PS50192"/>
    </source>
</evidence>
<comment type="similarity">
    <text evidence="1">Belongs to the syntaxin family.</text>
</comment>
<keyword evidence="3" id="KW-0472">Membrane</keyword>
<feature type="region of interest" description="Disordered" evidence="2">
    <location>
        <begin position="93"/>
        <end position="122"/>
    </location>
</feature>
<dbReference type="PROSITE" id="PS00914">
    <property type="entry name" value="SYNTAXIN"/>
    <property type="match status" value="1"/>
</dbReference>
<comment type="caution">
    <text evidence="5">The sequence shown here is derived from an EMBL/GenBank/DDBJ whole genome shotgun (WGS) entry which is preliminary data.</text>
</comment>
<keyword evidence="3" id="KW-1133">Transmembrane helix</keyword>
<dbReference type="AlphaFoldDB" id="A0AB34IRG2"/>
<dbReference type="SUPFAM" id="SSF47661">
    <property type="entry name" value="t-snare proteins"/>
    <property type="match status" value="1"/>
</dbReference>
<accession>A0AB34IRG2</accession>
<dbReference type="InterPro" id="IPR010989">
    <property type="entry name" value="SNARE"/>
</dbReference>
<dbReference type="GO" id="GO:0005484">
    <property type="term" value="F:SNAP receptor activity"/>
    <property type="evidence" value="ECO:0007669"/>
    <property type="project" value="InterPro"/>
</dbReference>
<dbReference type="InterPro" id="IPR006012">
    <property type="entry name" value="Syntaxin/epimorphin_CS"/>
</dbReference>
<dbReference type="EMBL" id="JBGBPQ010000020">
    <property type="protein sequence ID" value="KAL1504017.1"/>
    <property type="molecule type" value="Genomic_DNA"/>
</dbReference>
<dbReference type="Proteomes" id="UP001515480">
    <property type="component" value="Unassembled WGS sequence"/>
</dbReference>
<dbReference type="GO" id="GO:0048278">
    <property type="term" value="P:vesicle docking"/>
    <property type="evidence" value="ECO:0007669"/>
    <property type="project" value="TreeGrafter"/>
</dbReference>
<dbReference type="SMART" id="SM00397">
    <property type="entry name" value="t_SNARE"/>
    <property type="match status" value="1"/>
</dbReference>
<evidence type="ECO:0000256" key="1">
    <source>
        <dbReference type="ARBA" id="ARBA00009063"/>
    </source>
</evidence>
<evidence type="ECO:0000256" key="3">
    <source>
        <dbReference type="SAM" id="Phobius"/>
    </source>
</evidence>
<dbReference type="GO" id="GO:0006886">
    <property type="term" value="P:intracellular protein transport"/>
    <property type="evidence" value="ECO:0007669"/>
    <property type="project" value="InterPro"/>
</dbReference>
<feature type="domain" description="T-SNARE coiled-coil homology" evidence="4">
    <location>
        <begin position="151"/>
        <end position="213"/>
    </location>
</feature>
<dbReference type="CDD" id="cd15840">
    <property type="entry name" value="SNARE_Qa"/>
    <property type="match status" value="1"/>
</dbReference>
<dbReference type="InterPro" id="IPR006011">
    <property type="entry name" value="Syntaxin_N"/>
</dbReference>
<keyword evidence="3" id="KW-0812">Transmembrane</keyword>
<proteinExistence type="inferred from homology"/>
<feature type="transmembrane region" description="Helical" evidence="3">
    <location>
        <begin position="225"/>
        <end position="246"/>
    </location>
</feature>
<evidence type="ECO:0000313" key="5">
    <source>
        <dbReference type="EMBL" id="KAL1504017.1"/>
    </source>
</evidence>
<dbReference type="Pfam" id="PF14523">
    <property type="entry name" value="Syntaxin_2"/>
    <property type="match status" value="1"/>
</dbReference>
<evidence type="ECO:0000313" key="6">
    <source>
        <dbReference type="Proteomes" id="UP001515480"/>
    </source>
</evidence>
<dbReference type="Gene3D" id="1.20.5.110">
    <property type="match status" value="1"/>
</dbReference>
<dbReference type="PROSITE" id="PS50192">
    <property type="entry name" value="T_SNARE"/>
    <property type="match status" value="1"/>
</dbReference>
<dbReference type="GO" id="GO:0006906">
    <property type="term" value="P:vesicle fusion"/>
    <property type="evidence" value="ECO:0007669"/>
    <property type="project" value="TreeGrafter"/>
</dbReference>
<name>A0AB34IRG2_PRYPA</name>
<dbReference type="GO" id="GO:0000149">
    <property type="term" value="F:SNARE binding"/>
    <property type="evidence" value="ECO:0007669"/>
    <property type="project" value="TreeGrafter"/>
</dbReference>
<dbReference type="PANTHER" id="PTHR19957">
    <property type="entry name" value="SYNTAXIN"/>
    <property type="match status" value="1"/>
</dbReference>
<dbReference type="PANTHER" id="PTHR19957:SF38">
    <property type="entry name" value="LD27581P"/>
    <property type="match status" value="1"/>
</dbReference>
<reference evidence="5 6" key="1">
    <citation type="journal article" date="2024" name="Science">
        <title>Giant polyketide synthase enzymes in the biosynthesis of giant marine polyether toxins.</title>
        <authorList>
            <person name="Fallon T.R."/>
            <person name="Shende V.V."/>
            <person name="Wierzbicki I.H."/>
            <person name="Pendleton A.L."/>
            <person name="Watervoot N.F."/>
            <person name="Auber R.P."/>
            <person name="Gonzalez D.J."/>
            <person name="Wisecaver J.H."/>
            <person name="Moore B.S."/>
        </authorList>
    </citation>
    <scope>NUCLEOTIDE SEQUENCE [LARGE SCALE GENOMIC DNA]</scope>
    <source>
        <strain evidence="5 6">12B1</strain>
    </source>
</reference>